<dbReference type="Gene3D" id="1.20.1250.20">
    <property type="entry name" value="MFS general substrate transporter like domains"/>
    <property type="match status" value="1"/>
</dbReference>
<feature type="transmembrane region" description="Helical" evidence="6">
    <location>
        <begin position="463"/>
        <end position="484"/>
    </location>
</feature>
<feature type="transmembrane region" description="Helical" evidence="6">
    <location>
        <begin position="152"/>
        <end position="176"/>
    </location>
</feature>
<dbReference type="AlphaFoldDB" id="A0A0H5S738"/>
<accession>A0A0H5S738</accession>
<dbReference type="FunFam" id="1.20.1250.20:FF:000814">
    <property type="entry name" value="Uncharacterized protein"/>
    <property type="match status" value="1"/>
</dbReference>
<evidence type="ECO:0000256" key="2">
    <source>
        <dbReference type="ARBA" id="ARBA00022692"/>
    </source>
</evidence>
<name>A0A0H5S738_BRUMA</name>
<gene>
    <name evidence="7 8" type="ORF">Bm6024</name>
    <name evidence="7" type="ORF">BM_Bm6024</name>
</gene>
<keyword evidence="2 6" id="KW-0812">Transmembrane</keyword>
<evidence type="ECO:0000256" key="3">
    <source>
        <dbReference type="ARBA" id="ARBA00022989"/>
    </source>
</evidence>
<organism evidence="7">
    <name type="scientific">Brugia malayi</name>
    <name type="common">Filarial nematode worm</name>
    <dbReference type="NCBI Taxonomy" id="6279"/>
    <lineage>
        <taxon>Eukaryota</taxon>
        <taxon>Metazoa</taxon>
        <taxon>Ecdysozoa</taxon>
        <taxon>Nematoda</taxon>
        <taxon>Chromadorea</taxon>
        <taxon>Rhabditida</taxon>
        <taxon>Spirurina</taxon>
        <taxon>Spiruromorpha</taxon>
        <taxon>Filarioidea</taxon>
        <taxon>Onchocercidae</taxon>
        <taxon>Brugia</taxon>
    </lineage>
</organism>
<dbReference type="PANTHER" id="PTHR12778:SF9">
    <property type="entry name" value="ACETYL-COENZYME A TRANSPORTER 1"/>
    <property type="match status" value="1"/>
</dbReference>
<feature type="transmembrane region" description="Helical" evidence="6">
    <location>
        <begin position="399"/>
        <end position="421"/>
    </location>
</feature>
<evidence type="ECO:0000313" key="7">
    <source>
        <dbReference type="EMBL" id="CRZ24198.1"/>
    </source>
</evidence>
<evidence type="ECO:0000256" key="4">
    <source>
        <dbReference type="ARBA" id="ARBA00023136"/>
    </source>
</evidence>
<feature type="transmembrane region" description="Helical" evidence="6">
    <location>
        <begin position="188"/>
        <end position="206"/>
    </location>
</feature>
<feature type="transmembrane region" description="Helical" evidence="6">
    <location>
        <begin position="218"/>
        <end position="235"/>
    </location>
</feature>
<feature type="transmembrane region" description="Helical" evidence="6">
    <location>
        <begin position="496"/>
        <end position="524"/>
    </location>
</feature>
<dbReference type="InterPro" id="IPR036259">
    <property type="entry name" value="MFS_trans_sf"/>
</dbReference>
<feature type="region of interest" description="Disordered" evidence="5">
    <location>
        <begin position="746"/>
        <end position="769"/>
    </location>
</feature>
<feature type="transmembrane region" description="Helical" evidence="6">
    <location>
        <begin position="433"/>
        <end position="451"/>
    </location>
</feature>
<evidence type="ECO:0000256" key="6">
    <source>
        <dbReference type="SAM" id="Phobius"/>
    </source>
</evidence>
<evidence type="ECO:0000256" key="5">
    <source>
        <dbReference type="SAM" id="MobiDB-lite"/>
    </source>
</evidence>
<dbReference type="WormBase" id="Bm6024">
    <property type="protein sequence ID" value="BM41686"/>
    <property type="gene ID" value="WBGene00226285"/>
</dbReference>
<sequence length="769" mass="86441">MHSHRVATAASIPQRNLHYGVGGFTFRLDTARTFHKGKIRPVCNCAGDVPCNSISMAEEMLFGHQNEAFEYMDERTDDTVTTESGFITPTRVPYTRYRLKRHNYKLNTEGISKSGDEEVDKMKKLDESPSEDLPSSWLGRVRKSFQGDFGSLCLLTFLYLLQGIPLGLIAAIPLVLSSKHVSYGQQAVFSFAHWPFSVKLLWAPIVDSVYWKRIGRRKSWMVPCQYLIGIFMLSLSYRVSEIMGDNGADSKPPNVFLLMFLFLPLNFLAATQDIAVDGWALTMLSKENVGHASTCNAAGQTAGFFLGNVMFLTLDSPDFANRFFRNKPEPFGLINLSGFIFFWGWVFLITTTLVLIFKKEVDHSVIDKDDADNKNEVLELGIFQTYAVLWKILRLKPVMWMVIILLTGKFAFAATDGITGLKLISMGMPKDKLSSIALFLVPLQVLLPWVVGKYIAGPRPLNIFLLAYPYRIFLSGVFATMIWCTPPLSSRDFPALLYVVWIVAYCFHQVASYSMFVSLMAFFAQVSDPAIGGTYMTLLNTLSNLGGNWPVTLILSLTDHFTFKNCVVKGTKTILGSCNTEVSMNQCTTEGNVCELAVDGYYIAVALCSVVGIICALRLVKVLVCGWWCEVTSSSKKEMDKTYYDRWADNDYEQNAEFQESSEVELEMNRYYGLTEVDCSLKDAIMRMIYAQKVLNKVTLTNKSAEFCRLLEDFMHNIGGMQMKLKALLSPFANMEQFWTDPLPMTNTDHSTAGTTTSPFGNTPINEQT</sequence>
<keyword evidence="4 6" id="KW-0472">Membrane</keyword>
<dbReference type="OMA" id="RRKSWIM"/>
<keyword evidence="3 6" id="KW-1133">Transmembrane helix</keyword>
<dbReference type="GO" id="GO:0016020">
    <property type="term" value="C:membrane"/>
    <property type="evidence" value="ECO:0007669"/>
    <property type="project" value="UniProtKB-SubCell"/>
</dbReference>
<comment type="subcellular location">
    <subcellularLocation>
        <location evidence="1">Membrane</location>
        <topology evidence="1">Multi-pass membrane protein</topology>
    </subcellularLocation>
</comment>
<evidence type="ECO:0000256" key="1">
    <source>
        <dbReference type="ARBA" id="ARBA00004141"/>
    </source>
</evidence>
<dbReference type="GO" id="GO:0035348">
    <property type="term" value="P:acetyl-CoA transmembrane transport"/>
    <property type="evidence" value="ECO:0007669"/>
    <property type="project" value="InterPro"/>
</dbReference>
<feature type="transmembrane region" description="Helical" evidence="6">
    <location>
        <begin position="255"/>
        <end position="276"/>
    </location>
</feature>
<evidence type="ECO:0000313" key="8">
    <source>
        <dbReference type="WormBase" id="Bm6024"/>
    </source>
</evidence>
<reference evidence="7" key="1">
    <citation type="journal article" date="2007" name="Science">
        <title>Draft genome of the filarial nematode parasite Brugia malayi.</title>
        <authorList>
            <person name="Ghedin E."/>
            <person name="Wang S."/>
            <person name="Spiro D."/>
            <person name="Caler E."/>
            <person name="Zhao Q."/>
            <person name="Crabtree J."/>
            <person name="Allen J.E."/>
            <person name="Delcher A.L."/>
            <person name="Guiliano D.B."/>
            <person name="Miranda-Saavedra D."/>
            <person name="Angiuoli S.V."/>
            <person name="Creasy T."/>
            <person name="Amedeo P."/>
            <person name="Haas B."/>
            <person name="El-Sayed N.M."/>
            <person name="Wortman J.R."/>
            <person name="Feldblyum T."/>
            <person name="Tallon L."/>
            <person name="Schatz M."/>
            <person name="Shumway M."/>
            <person name="Koo H."/>
            <person name="Salzberg S.L."/>
            <person name="Schobel S."/>
            <person name="Pertea M."/>
            <person name="Pop M."/>
            <person name="White O."/>
            <person name="Barton G.J."/>
            <person name="Carlow C.K."/>
            <person name="Crawford M.J."/>
            <person name="Daub J."/>
            <person name="Dimmic M.W."/>
            <person name="Estes C.F."/>
            <person name="Foster J.M."/>
            <person name="Ganatra M."/>
            <person name="Gregory W.F."/>
            <person name="Johnson N.M."/>
            <person name="Jin J."/>
            <person name="Komuniecki R."/>
            <person name="Korf I."/>
            <person name="Kumar S."/>
            <person name="Laney S."/>
            <person name="Li B.W."/>
            <person name="Li W."/>
            <person name="Lindblom T.H."/>
            <person name="Lustigman S."/>
            <person name="Ma D."/>
            <person name="Maina C.V."/>
            <person name="Martin D.M."/>
            <person name="McCarter J.P."/>
            <person name="McReynolds L."/>
            <person name="Mitreva M."/>
            <person name="Nutman T.B."/>
            <person name="Parkinson J."/>
            <person name="Peregrin-Alvarez J.M."/>
            <person name="Poole C."/>
            <person name="Ren Q."/>
            <person name="Saunders L."/>
            <person name="Sluder A.E."/>
            <person name="Smith K."/>
            <person name="Stanke M."/>
            <person name="Unnasch T.R."/>
            <person name="Ware J."/>
            <person name="Wei A.D."/>
            <person name="Weil G."/>
            <person name="Williams D.J."/>
            <person name="Zhang Y."/>
            <person name="Williams S.A."/>
            <person name="Fraser-Liggett C."/>
            <person name="Slatko B."/>
            <person name="Blaxter M.L."/>
            <person name="Scott A.L."/>
        </authorList>
    </citation>
    <scope>NUCLEOTIDE SEQUENCE</scope>
    <source>
        <strain evidence="7">FR3</strain>
    </source>
</reference>
<dbReference type="PANTHER" id="PTHR12778">
    <property type="entry name" value="SOLUTE CARRIER FAMILY 33 ACETYL-COA TRANSPORTER -RELATED"/>
    <property type="match status" value="1"/>
</dbReference>
<feature type="transmembrane region" description="Helical" evidence="6">
    <location>
        <begin position="601"/>
        <end position="629"/>
    </location>
</feature>
<feature type="transmembrane region" description="Helical" evidence="6">
    <location>
        <begin position="334"/>
        <end position="357"/>
    </location>
</feature>
<dbReference type="EMBL" id="LN856944">
    <property type="protein sequence ID" value="CRZ24198.1"/>
    <property type="molecule type" value="Genomic_DNA"/>
</dbReference>
<reference evidence="7" key="2">
    <citation type="submission" date="2012-12" db="EMBL/GenBank/DDBJ databases">
        <authorList>
            <person name="Gao Y.W."/>
            <person name="Fan S.T."/>
            <person name="Sun H.T."/>
            <person name="Wang Z."/>
            <person name="Gao X.L."/>
            <person name="Li Y.G."/>
            <person name="Wang T.C."/>
            <person name="Zhang K."/>
            <person name="Xu W.W."/>
            <person name="Yu Z.J."/>
            <person name="Xia X.Z."/>
        </authorList>
    </citation>
    <scope>NUCLEOTIDE SEQUENCE</scope>
    <source>
        <strain evidence="7">FR3</strain>
    </source>
</reference>
<feature type="transmembrane region" description="Helical" evidence="6">
    <location>
        <begin position="297"/>
        <end position="314"/>
    </location>
</feature>
<dbReference type="Pfam" id="PF13000">
    <property type="entry name" value="Acatn"/>
    <property type="match status" value="2"/>
</dbReference>
<dbReference type="SUPFAM" id="SSF103473">
    <property type="entry name" value="MFS general substrate transporter"/>
    <property type="match status" value="1"/>
</dbReference>
<dbReference type="InterPro" id="IPR004752">
    <property type="entry name" value="AmpG_permease/AT-1"/>
</dbReference>
<dbReference type="InterPro" id="IPR024371">
    <property type="entry name" value="AcetylCoA_trans_1-like"/>
</dbReference>
<protein>
    <submittedName>
        <fullName evidence="7">Bm6024</fullName>
    </submittedName>
</protein>
<dbReference type="GO" id="GO:0008521">
    <property type="term" value="F:acetyl-CoA transmembrane transporter activity"/>
    <property type="evidence" value="ECO:0007669"/>
    <property type="project" value="InterPro"/>
</dbReference>
<proteinExistence type="predicted"/>